<feature type="active site" evidence="7">
    <location>
        <position position="63"/>
    </location>
</feature>
<dbReference type="PROSITE" id="PS50123">
    <property type="entry name" value="CHER"/>
    <property type="match status" value="1"/>
</dbReference>
<dbReference type="SUPFAM" id="SSF53335">
    <property type="entry name" value="S-adenosyl-L-methionine-dependent methyltransferases"/>
    <property type="match status" value="1"/>
</dbReference>
<comment type="catalytic activity">
    <reaction evidence="2">
        <text>L-glutamyl-[protein] + S-adenosyl-L-methionine = [protein]-L-glutamate 5-O-methyl ester + S-adenosyl-L-homocysteine</text>
        <dbReference type="Rhea" id="RHEA:24452"/>
        <dbReference type="Rhea" id="RHEA-COMP:10208"/>
        <dbReference type="Rhea" id="RHEA-COMP:10311"/>
        <dbReference type="ChEBI" id="CHEBI:29973"/>
        <dbReference type="ChEBI" id="CHEBI:57856"/>
        <dbReference type="ChEBI" id="CHEBI:59789"/>
        <dbReference type="ChEBI" id="CHEBI:82795"/>
        <dbReference type="EC" id="2.1.1.80"/>
    </reaction>
</comment>
<name>A0ABU5TG95_9CYAN</name>
<dbReference type="InterPro" id="IPR013767">
    <property type="entry name" value="PAS_fold"/>
</dbReference>
<dbReference type="Pfam" id="PF00512">
    <property type="entry name" value="HisKA"/>
    <property type="match status" value="1"/>
</dbReference>
<dbReference type="Gene3D" id="3.30.450.20">
    <property type="entry name" value="PAS domain"/>
    <property type="match status" value="2"/>
</dbReference>
<keyword evidence="8" id="KW-0175">Coiled coil</keyword>
<dbReference type="SUPFAM" id="SSF47384">
    <property type="entry name" value="Homodimeric domain of signal transducing histidine kinase"/>
    <property type="match status" value="1"/>
</dbReference>
<dbReference type="Pfam" id="PF01739">
    <property type="entry name" value="CheR"/>
    <property type="match status" value="1"/>
</dbReference>
<dbReference type="Pfam" id="PF01339">
    <property type="entry name" value="CheB_methylest"/>
    <property type="match status" value="1"/>
</dbReference>
<dbReference type="CDD" id="cd00082">
    <property type="entry name" value="HisKA"/>
    <property type="match status" value="1"/>
</dbReference>
<keyword evidence="3" id="KW-0489">Methyltransferase</keyword>
<dbReference type="PANTHER" id="PTHR24422">
    <property type="entry name" value="CHEMOTAXIS PROTEIN METHYLTRANSFERASE"/>
    <property type="match status" value="1"/>
</dbReference>
<proteinExistence type="predicted"/>
<dbReference type="EMBL" id="JAYGIE010000021">
    <property type="protein sequence ID" value="MEA5477287.1"/>
    <property type="molecule type" value="Genomic_DNA"/>
</dbReference>
<keyword evidence="7" id="KW-0378">Hydrolase</keyword>
<comment type="caution">
    <text evidence="13">The sequence shown here is derived from an EMBL/GenBank/DDBJ whole genome shotgun (WGS) entry which is preliminary data.</text>
</comment>
<evidence type="ECO:0000259" key="12">
    <source>
        <dbReference type="PROSITE" id="PS50123"/>
    </source>
</evidence>
<keyword evidence="14" id="KW-1185">Reference proteome</keyword>
<dbReference type="InterPro" id="IPR036097">
    <property type="entry name" value="HisK_dim/P_sf"/>
</dbReference>
<evidence type="ECO:0000256" key="8">
    <source>
        <dbReference type="SAM" id="Coils"/>
    </source>
</evidence>
<dbReference type="RefSeq" id="WP_323260749.1">
    <property type="nucleotide sequence ID" value="NZ_JAYGIE010000021.1"/>
</dbReference>
<dbReference type="InterPro" id="IPR036890">
    <property type="entry name" value="HATPase_C_sf"/>
</dbReference>
<comment type="catalytic activity">
    <reaction evidence="1">
        <text>ATP + protein L-histidine = ADP + protein N-phospho-L-histidine.</text>
        <dbReference type="EC" id="2.7.13.3"/>
    </reaction>
</comment>
<dbReference type="SUPFAM" id="SSF52738">
    <property type="entry name" value="Methylesterase CheB, C-terminal domain"/>
    <property type="match status" value="1"/>
</dbReference>
<dbReference type="SUPFAM" id="SSF47757">
    <property type="entry name" value="Chemotaxis receptor methyltransferase CheR, N-terminal domain"/>
    <property type="match status" value="1"/>
</dbReference>
<organism evidence="13 14">
    <name type="scientific">Pseudanabaena galeata UHCC 0370</name>
    <dbReference type="NCBI Taxonomy" id="3110310"/>
    <lineage>
        <taxon>Bacteria</taxon>
        <taxon>Bacillati</taxon>
        <taxon>Cyanobacteriota</taxon>
        <taxon>Cyanophyceae</taxon>
        <taxon>Pseudanabaenales</taxon>
        <taxon>Pseudanabaenaceae</taxon>
        <taxon>Pseudanabaena</taxon>
    </lineage>
</organism>
<feature type="active site" evidence="7">
    <location>
        <position position="155"/>
    </location>
</feature>
<evidence type="ECO:0000256" key="5">
    <source>
        <dbReference type="ARBA" id="ARBA00022691"/>
    </source>
</evidence>
<evidence type="ECO:0000259" key="11">
    <source>
        <dbReference type="PROSITE" id="PS50122"/>
    </source>
</evidence>
<feature type="region of interest" description="Disordered" evidence="9">
    <location>
        <begin position="1"/>
        <end position="21"/>
    </location>
</feature>
<dbReference type="Gene3D" id="1.10.287.130">
    <property type="match status" value="1"/>
</dbReference>
<dbReference type="InterPro" id="IPR003594">
    <property type="entry name" value="HATPase_dom"/>
</dbReference>
<dbReference type="InterPro" id="IPR022642">
    <property type="entry name" value="CheR_C"/>
</dbReference>
<dbReference type="PROSITE" id="PS50122">
    <property type="entry name" value="CHEB"/>
    <property type="match status" value="1"/>
</dbReference>
<evidence type="ECO:0000259" key="10">
    <source>
        <dbReference type="PROSITE" id="PS50109"/>
    </source>
</evidence>
<keyword evidence="7" id="KW-0145">Chemotaxis</keyword>
<evidence type="ECO:0000256" key="9">
    <source>
        <dbReference type="SAM" id="MobiDB-lite"/>
    </source>
</evidence>
<feature type="domain" description="CheR-type methyltransferase" evidence="12">
    <location>
        <begin position="231"/>
        <end position="506"/>
    </location>
</feature>
<dbReference type="InterPro" id="IPR050903">
    <property type="entry name" value="Bact_Chemotaxis_MeTrfase"/>
</dbReference>
<feature type="compositionally biased region" description="Polar residues" evidence="9">
    <location>
        <begin position="9"/>
        <end position="21"/>
    </location>
</feature>
<dbReference type="InterPro" id="IPR035909">
    <property type="entry name" value="CheB_C"/>
</dbReference>
<dbReference type="Pfam" id="PF13596">
    <property type="entry name" value="PAS_10"/>
    <property type="match status" value="1"/>
</dbReference>
<dbReference type="SMART" id="SM00138">
    <property type="entry name" value="MeTrc"/>
    <property type="match status" value="1"/>
</dbReference>
<dbReference type="SUPFAM" id="SSF55785">
    <property type="entry name" value="PYP-like sensor domain (PAS domain)"/>
    <property type="match status" value="2"/>
</dbReference>
<evidence type="ECO:0000256" key="1">
    <source>
        <dbReference type="ARBA" id="ARBA00000085"/>
    </source>
</evidence>
<evidence type="ECO:0000313" key="14">
    <source>
        <dbReference type="Proteomes" id="UP001301388"/>
    </source>
</evidence>
<dbReference type="SMART" id="SM00387">
    <property type="entry name" value="HATPase_c"/>
    <property type="match status" value="1"/>
</dbReference>
<reference evidence="13 14" key="1">
    <citation type="submission" date="2023-12" db="EMBL/GenBank/DDBJ databases">
        <title>Baltic Sea Cyanobacteria.</title>
        <authorList>
            <person name="Delbaje E."/>
            <person name="Fewer D.P."/>
            <person name="Shishido T.K."/>
        </authorList>
    </citation>
    <scope>NUCLEOTIDE SEQUENCE [LARGE SCALE GENOMIC DNA]</scope>
    <source>
        <strain evidence="13 14">UHCC 0370</strain>
    </source>
</reference>
<dbReference type="SUPFAM" id="SSF55874">
    <property type="entry name" value="ATPase domain of HSP90 chaperone/DNA topoisomerase II/histidine kinase"/>
    <property type="match status" value="1"/>
</dbReference>
<keyword evidence="5" id="KW-0949">S-adenosyl-L-methionine</keyword>
<feature type="domain" description="CheB-type methylesterase" evidence="11">
    <location>
        <begin position="30"/>
        <end position="207"/>
    </location>
</feature>
<dbReference type="InterPro" id="IPR000780">
    <property type="entry name" value="CheR_MeTrfase"/>
</dbReference>
<dbReference type="InterPro" id="IPR022641">
    <property type="entry name" value="CheR_N"/>
</dbReference>
<dbReference type="PANTHER" id="PTHR24422:SF27">
    <property type="entry name" value="PROTEIN-GLUTAMATE O-METHYLTRANSFERASE"/>
    <property type="match status" value="1"/>
</dbReference>
<evidence type="ECO:0000313" key="13">
    <source>
        <dbReference type="EMBL" id="MEA5477287.1"/>
    </source>
</evidence>
<dbReference type="InterPro" id="IPR029063">
    <property type="entry name" value="SAM-dependent_MTases_sf"/>
</dbReference>
<dbReference type="Proteomes" id="UP001301388">
    <property type="component" value="Unassembled WGS sequence"/>
</dbReference>
<dbReference type="InterPro" id="IPR003661">
    <property type="entry name" value="HisK_dim/P_dom"/>
</dbReference>
<keyword evidence="6" id="KW-0418">Kinase</keyword>
<evidence type="ECO:0000256" key="2">
    <source>
        <dbReference type="ARBA" id="ARBA00001541"/>
    </source>
</evidence>
<dbReference type="InterPro" id="IPR000014">
    <property type="entry name" value="PAS"/>
</dbReference>
<protein>
    <submittedName>
        <fullName evidence="13">Chemotaxis protein CheB</fullName>
    </submittedName>
</protein>
<accession>A0ABU5TG95</accession>
<dbReference type="PRINTS" id="PR00996">
    <property type="entry name" value="CHERMTFRASE"/>
</dbReference>
<dbReference type="PROSITE" id="PS50109">
    <property type="entry name" value="HIS_KIN"/>
    <property type="match status" value="1"/>
</dbReference>
<dbReference type="Gene3D" id="3.40.50.180">
    <property type="entry name" value="Methylesterase CheB, C-terminal domain"/>
    <property type="match status" value="1"/>
</dbReference>
<gene>
    <name evidence="13" type="ORF">VB774_06605</name>
</gene>
<dbReference type="Gene3D" id="3.40.50.150">
    <property type="entry name" value="Vaccinia Virus protein VP39"/>
    <property type="match status" value="1"/>
</dbReference>
<evidence type="ECO:0000256" key="4">
    <source>
        <dbReference type="ARBA" id="ARBA00022679"/>
    </source>
</evidence>
<feature type="domain" description="Histidine kinase" evidence="10">
    <location>
        <begin position="1025"/>
        <end position="1250"/>
    </location>
</feature>
<dbReference type="SMART" id="SM00388">
    <property type="entry name" value="HisKA"/>
    <property type="match status" value="1"/>
</dbReference>
<sequence length="1254" mass="140214">MPDSERNLRTTNSSDLSQESQQNSQECFAIAAIGASAGGLQAFTQLLRNLPDDIGMGFVLIQHLAPDHDSRLSEILQKTTRMPVNQAQEGMRIVPNNVYVIPPNTLMTLDQGLLKCEPRRQVRGKYMAIDGFFSSLAADRGSQSIAIVLSGSNEDGTAGLGAIKSVGGITFAQDLESAEFQTMPMIAIASGYVDFVLSPAEIAAELVNISQGNRESDFELNIKENEEFDDSSAPAFTENSEALSKIFTLLHNAMGIDFSNYKKGTIERRIARRMGLINLKNMEVYSTYLQENPNEVESVYHDILINVTSFFREPDSFVALKELAFPVICQNKPSDVPIRIWVAGCSTGEEVYSIAICLMEFFDDRPIRHQIKIFATDISEVVISKARIGFYEENLLKEVSPERLSRFFIPVEGGYQIGRLVRDCCVFARQNLTSDPPFSRLDLISCRNMLIYLEPVLQKKIMPVFHYALNPDGFLMLGSSEGIGNATDLFAIIDKKQRIYKRKITPARMNFNFVKSTYETLPVNISKLSESATDSDLEQLADRVVLSRYTPVGVTINEELEILQFRGQTSPYLEQPSGKASLNLLKMARTELRLELRSAIHNAKQHDLPFTKDGIEMSQGVLVKLDVIPLKINSDRYFLVLFESRPKPSAAALALIPQAKSRKVRQTEAELAVVRLTNELESTKKYLRTIVETHESTNQELRVASEEFLSSNEELQSANEELETAKEEVQATNEELSTVNDELRSRNLQLQQSNNDMQNLLSSVNIAILMLSGDLHIRRFTPMAEQVFNLIPTDVGRPFSDIQTNIDGADLLGLASAVIITLIPFEQEVQDRSQHWYSLRIRPYRTIENVIDGVVISLIDIDTIKKNSLELEFSRNYSKAIVETLRQPLLVLDSDLRVITANLAFYQIFQMLPSQTEGQSIYALGQGDWNISQLRSLLNDILAHSISVQDYEITQDFTHLGTRTMLLNASELYQANIGKMIVIAIEDITERKVQKQQLIAQNQELAEAILASEAANLAKNRFLGNMSHEFRTPLNSILGFSQLLKLQTEIAPDIKEFAEIIYQSGEHLFSLIQDLLDISRIEAKKMAIEPSLIPLANFLQITVDMISIKAAEKSLNLTTQFAPNLPDNIYADEMRLRQVLLNLLGNAIKFTSTGTVTFSVSKIQSDDGNGNTKELMRFAIADTGVGIAATDIESIFLPFEQVGKRELQFQGAGLGLAISQDLVKKMGGEITVVSEIGVGSTFSFELDLKEPRNY</sequence>
<dbReference type="Gene3D" id="3.30.565.10">
    <property type="entry name" value="Histidine kinase-like ATPase, C-terminal domain"/>
    <property type="match status" value="1"/>
</dbReference>
<dbReference type="InterPro" id="IPR036804">
    <property type="entry name" value="CheR_N_sf"/>
</dbReference>
<evidence type="ECO:0000256" key="3">
    <source>
        <dbReference type="ARBA" id="ARBA00022603"/>
    </source>
</evidence>
<dbReference type="InterPro" id="IPR000673">
    <property type="entry name" value="Sig_transdc_resp-reg_Me-estase"/>
</dbReference>
<feature type="coiled-coil region" evidence="8">
    <location>
        <begin position="701"/>
        <end position="760"/>
    </location>
</feature>
<dbReference type="Gene3D" id="1.10.155.10">
    <property type="entry name" value="Chemotaxis receptor methyltransferase CheR, N-terminal domain"/>
    <property type="match status" value="1"/>
</dbReference>
<feature type="active site" evidence="7">
    <location>
        <position position="36"/>
    </location>
</feature>
<dbReference type="Pfam" id="PF03705">
    <property type="entry name" value="CheR_N"/>
    <property type="match status" value="1"/>
</dbReference>
<keyword evidence="4" id="KW-0808">Transferase</keyword>
<dbReference type="InterPro" id="IPR035965">
    <property type="entry name" value="PAS-like_dom_sf"/>
</dbReference>
<dbReference type="Pfam" id="PF00989">
    <property type="entry name" value="PAS"/>
    <property type="match status" value="1"/>
</dbReference>
<evidence type="ECO:0000256" key="6">
    <source>
        <dbReference type="ARBA" id="ARBA00022777"/>
    </source>
</evidence>
<dbReference type="Pfam" id="PF02518">
    <property type="entry name" value="HATPase_c"/>
    <property type="match status" value="1"/>
</dbReference>
<dbReference type="SMART" id="SM00091">
    <property type="entry name" value="PAS"/>
    <property type="match status" value="2"/>
</dbReference>
<dbReference type="CDD" id="cd16922">
    <property type="entry name" value="HATPase_EvgS-ArcB-TorS-like"/>
    <property type="match status" value="1"/>
</dbReference>
<dbReference type="CDD" id="cd16434">
    <property type="entry name" value="CheB-CheR_fusion"/>
    <property type="match status" value="1"/>
</dbReference>
<dbReference type="InterPro" id="IPR005467">
    <property type="entry name" value="His_kinase_dom"/>
</dbReference>
<evidence type="ECO:0000256" key="7">
    <source>
        <dbReference type="PROSITE-ProRule" id="PRU00050"/>
    </source>
</evidence>